<protein>
    <recommendedName>
        <fullName evidence="1">DinB-like domain-containing protein</fullName>
    </recommendedName>
</protein>
<evidence type="ECO:0000313" key="2">
    <source>
        <dbReference type="EMBL" id="GAA4504339.1"/>
    </source>
</evidence>
<dbReference type="Gene3D" id="1.20.120.450">
    <property type="entry name" value="dinb family like domain"/>
    <property type="match status" value="1"/>
</dbReference>
<dbReference type="SUPFAM" id="SSF109854">
    <property type="entry name" value="DinB/YfiT-like putative metalloenzymes"/>
    <property type="match status" value="1"/>
</dbReference>
<dbReference type="Pfam" id="PF12867">
    <property type="entry name" value="DinB_2"/>
    <property type="match status" value="1"/>
</dbReference>
<feature type="domain" description="DinB-like" evidence="1">
    <location>
        <begin position="28"/>
        <end position="189"/>
    </location>
</feature>
<keyword evidence="3" id="KW-1185">Reference proteome</keyword>
<dbReference type="InterPro" id="IPR034660">
    <property type="entry name" value="DinB/YfiT-like"/>
</dbReference>
<sequence>MPVSQSYTLPLSYPTRPMTNRLYLLIEALDRATETALASAEALGPRAYVHPVPGQWAAAQVIHHLLTAEKSIAAGLRRALATDHAKWQLATLKHKVRGLLLRLALRVPGLKFKVPATLPPPPDPSTIAPLPELRAEWEAVRRQLEQVLHEFPGTKLNHTVFRHPRAGWLTVSQTVTSILDHTLHHQQQLDRISKALKQVRQPSTASA</sequence>
<proteinExistence type="predicted"/>
<dbReference type="InterPro" id="IPR024775">
    <property type="entry name" value="DinB-like"/>
</dbReference>
<accession>A0ABP8QJV1</accession>
<organism evidence="2 3">
    <name type="scientific">Hymenobacter ginsengisoli</name>
    <dbReference type="NCBI Taxonomy" id="1051626"/>
    <lineage>
        <taxon>Bacteria</taxon>
        <taxon>Pseudomonadati</taxon>
        <taxon>Bacteroidota</taxon>
        <taxon>Cytophagia</taxon>
        <taxon>Cytophagales</taxon>
        <taxon>Hymenobacteraceae</taxon>
        <taxon>Hymenobacter</taxon>
    </lineage>
</organism>
<evidence type="ECO:0000259" key="1">
    <source>
        <dbReference type="Pfam" id="PF12867"/>
    </source>
</evidence>
<evidence type="ECO:0000313" key="3">
    <source>
        <dbReference type="Proteomes" id="UP001501243"/>
    </source>
</evidence>
<gene>
    <name evidence="2" type="ORF">GCM10023172_30450</name>
</gene>
<comment type="caution">
    <text evidence="2">The sequence shown here is derived from an EMBL/GenBank/DDBJ whole genome shotgun (WGS) entry which is preliminary data.</text>
</comment>
<reference evidence="3" key="1">
    <citation type="journal article" date="2019" name="Int. J. Syst. Evol. Microbiol.">
        <title>The Global Catalogue of Microorganisms (GCM) 10K type strain sequencing project: providing services to taxonomists for standard genome sequencing and annotation.</title>
        <authorList>
            <consortium name="The Broad Institute Genomics Platform"/>
            <consortium name="The Broad Institute Genome Sequencing Center for Infectious Disease"/>
            <person name="Wu L."/>
            <person name="Ma J."/>
        </authorList>
    </citation>
    <scope>NUCLEOTIDE SEQUENCE [LARGE SCALE GENOMIC DNA]</scope>
    <source>
        <strain evidence="3">JCM 17841</strain>
    </source>
</reference>
<dbReference type="EMBL" id="BAABGQ010000008">
    <property type="protein sequence ID" value="GAA4504339.1"/>
    <property type="molecule type" value="Genomic_DNA"/>
</dbReference>
<dbReference type="Proteomes" id="UP001501243">
    <property type="component" value="Unassembled WGS sequence"/>
</dbReference>
<name>A0ABP8QJV1_9BACT</name>